<feature type="coiled-coil region" evidence="1">
    <location>
        <begin position="333"/>
        <end position="367"/>
    </location>
</feature>
<evidence type="ECO:0000313" key="4">
    <source>
        <dbReference type="Ensembl" id="ENSPMEP00000032464.1"/>
    </source>
</evidence>
<dbReference type="Proteomes" id="UP000261480">
    <property type="component" value="Unplaced"/>
</dbReference>
<keyword evidence="1" id="KW-0175">Coiled coil</keyword>
<feature type="region of interest" description="Disordered" evidence="2">
    <location>
        <begin position="1268"/>
        <end position="1308"/>
    </location>
</feature>
<dbReference type="GO" id="GO:0001837">
    <property type="term" value="P:epithelial to mesenchymal transition"/>
    <property type="evidence" value="ECO:0007669"/>
    <property type="project" value="TreeGrafter"/>
</dbReference>
<accession>A0A3B3YYW1</accession>
<feature type="compositionally biased region" description="Basic residues" evidence="2">
    <location>
        <begin position="1286"/>
        <end position="1295"/>
    </location>
</feature>
<feature type="compositionally biased region" description="Low complexity" evidence="2">
    <location>
        <begin position="800"/>
        <end position="815"/>
    </location>
</feature>
<feature type="region of interest" description="Disordered" evidence="2">
    <location>
        <begin position="565"/>
        <end position="584"/>
    </location>
</feature>
<sequence length="1345" mass="149288">MDRRKNRPGVLHWTPSPIQESPSFALTSDDSWEEDDNGNAKEEEDDFFKEMNEDGIIGLSEALEEWELGNPCGDPCSPEGTVPSGGDKDSSLKSSGDDLQPRPAPAENPEPSGLASESTVTSSFSPHRYTLTEEELTAASGIEAETFPDTETESCCSSVRSSASRLELKLRGSPRAAVPLSEQVVLENISSEGSEKQKAGLPAEALKSRTCSLGRASNGSAESRGCDRNMKAAGARSNPAGTEELRRASLSHQTPNFSKVEPRIHFPKRGYKPPKGRKSLERATMSPQPPIVFKSPADIVQEVLFNSEGSSPCDTNTPTKAASSTVPPEFRCRQQATTLLQQLQEDYDRLLTKYAEAENTIDRLRLEAKVNLDSEPPKAGHAVPAGLNQKASKLLKMDLFYPHRAVTGSPGRAAHQEKLDASSLPSDFGQQLSNILFTQSEKFLQQVQTFEDLLKNDKLASLEELKRGVSQLYEGLNSLERGYLLARDEHKLLQQRGLETQHFDPERTLESLIFQCGLRMEDLKDQVDRVQLNPTEHQEPIQLESVQQKQTEQVEQFQQKQTEQVEQFQQKQTRQEPIQHQEPIQQQDPIQLDLTEHQEAIQLLLVQQEQIEQNQIQQQEPIQLELIQQEQLQQKWIQQKRIQQEEHRAVASCRSSPPLTSSCDPSEGEVTQTQPQSPSSQTGSGSAAELEINSACKKSEEEEDVAEDDLMSLYLRSLSRRGKCDEFEQSDSLDYCRTLKECFIVPKATSSLPSNSPPKHGGEKKEQKGWRNGNGEVQETFAQSRKVESDVDSLRRSKTSLPSCSPASTPPAASARSRKRLERSSSLSSACSLADGAPEWRSCKVQTGSSRVLSQDRISPETDSGFMGSESSRLIPGAVPLCPHQMATESVSVPQDRSPNRPLSACQLDAGPRDGTEPEPRPRRRSRQRRRTFSPQSFISQRKQARADARPSGLWTLFYSSTSNAHSPSEDQQSARSTAGSLSSSPPAARRRHGDPPRARSSSRGGRGNPIDAFLMLQAEVNHLKERLDISQRNEKPPSSAKNEKPLDAAATSAQKNFCRRSSPPPIRSVELCSDVGLERRLVQTLDDIEPETLSGKTARETRDAAAPKQQQNHFFRGSELEQLQAQVSRFTQTSLAPLKVSSNVRSRNTQTWMSSALDAADKPDSEDQSHLCPQCSSVLRPPACPPGGSREPSDSPCWCRCSICGLLKIHKSTDSDCYRYFPPTHKNHQPDSSDRVSSRRFSSSVSPSPPNQEPLYQQQLLLPSKPQYSFADASPGHGSGLRWPRERKSRRRRSHAVEGQTSLDGSLERAIRAARRMKRTSSHMARSLASGLVYQKLLSQSCYY</sequence>
<proteinExistence type="predicted"/>
<reference evidence="4" key="1">
    <citation type="submission" date="2025-08" db="UniProtKB">
        <authorList>
            <consortium name="Ensembl"/>
        </authorList>
    </citation>
    <scope>IDENTIFICATION</scope>
</reference>
<feature type="compositionally biased region" description="Polar residues" evidence="2">
    <location>
        <begin position="16"/>
        <end position="29"/>
    </location>
</feature>
<feature type="compositionally biased region" description="Polar residues" evidence="2">
    <location>
        <begin position="958"/>
        <end position="972"/>
    </location>
</feature>
<dbReference type="Ensembl" id="ENSPMET00000026374.1">
    <property type="protein sequence ID" value="ENSPMEP00000032464.1"/>
    <property type="gene ID" value="ENSPMEG00000020322.1"/>
</dbReference>
<feature type="region of interest" description="Disordered" evidence="2">
    <location>
        <begin position="1225"/>
        <end position="1255"/>
    </location>
</feature>
<dbReference type="PANTHER" id="PTHR21510">
    <property type="entry name" value="AKNA DOMAIN-CONTAINING PROTEIN"/>
    <property type="match status" value="1"/>
</dbReference>
<feature type="region of interest" description="Disordered" evidence="2">
    <location>
        <begin position="748"/>
        <end position="1051"/>
    </location>
</feature>
<feature type="compositionally biased region" description="Basic and acidic residues" evidence="2">
    <location>
        <begin position="785"/>
        <end position="795"/>
    </location>
</feature>
<feature type="compositionally biased region" description="Basic and acidic residues" evidence="2">
    <location>
        <begin position="911"/>
        <end position="921"/>
    </location>
</feature>
<name>A0A3B3YYW1_9TELE</name>
<feature type="compositionally biased region" description="Polar residues" evidence="2">
    <location>
        <begin position="115"/>
        <end position="125"/>
    </location>
</feature>
<dbReference type="GO" id="GO:0021849">
    <property type="term" value="P:neuroblast division in subventricular zone"/>
    <property type="evidence" value="ECO:0007669"/>
    <property type="project" value="TreeGrafter"/>
</dbReference>
<feature type="compositionally biased region" description="Basic and acidic residues" evidence="2">
    <location>
        <begin position="86"/>
        <end position="100"/>
    </location>
</feature>
<feature type="region of interest" description="Disordered" evidence="2">
    <location>
        <begin position="212"/>
        <end position="241"/>
    </location>
</feature>
<feature type="compositionally biased region" description="Polar residues" evidence="2">
    <location>
        <begin position="844"/>
        <end position="857"/>
    </location>
</feature>
<dbReference type="STRING" id="48701.ENSPMEP00000032464"/>
<dbReference type="Pfam" id="PF12443">
    <property type="entry name" value="AKNA"/>
    <property type="match status" value="1"/>
</dbReference>
<feature type="compositionally biased region" description="Low complexity" evidence="2">
    <location>
        <begin position="974"/>
        <end position="988"/>
    </location>
</feature>
<evidence type="ECO:0000259" key="3">
    <source>
        <dbReference type="Pfam" id="PF12443"/>
    </source>
</evidence>
<feature type="compositionally biased region" description="Basic and acidic residues" evidence="2">
    <location>
        <begin position="760"/>
        <end position="769"/>
    </location>
</feature>
<dbReference type="InterPro" id="IPR052655">
    <property type="entry name" value="AKNA_Centrosome-Trans_reg"/>
</dbReference>
<organism evidence="4 5">
    <name type="scientific">Poecilia mexicana</name>
    <dbReference type="NCBI Taxonomy" id="48701"/>
    <lineage>
        <taxon>Eukaryota</taxon>
        <taxon>Metazoa</taxon>
        <taxon>Chordata</taxon>
        <taxon>Craniata</taxon>
        <taxon>Vertebrata</taxon>
        <taxon>Euteleostomi</taxon>
        <taxon>Actinopterygii</taxon>
        <taxon>Neopterygii</taxon>
        <taxon>Teleostei</taxon>
        <taxon>Neoteleostei</taxon>
        <taxon>Acanthomorphata</taxon>
        <taxon>Ovalentaria</taxon>
        <taxon>Atherinomorphae</taxon>
        <taxon>Cyprinodontiformes</taxon>
        <taxon>Poeciliidae</taxon>
        <taxon>Poeciliinae</taxon>
        <taxon>Poecilia</taxon>
    </lineage>
</organism>
<feature type="compositionally biased region" description="Polar residues" evidence="2">
    <location>
        <begin position="212"/>
        <end position="221"/>
    </location>
</feature>
<dbReference type="InterPro" id="IPR022150">
    <property type="entry name" value="AKNA_dom"/>
</dbReference>
<dbReference type="GO" id="GO:0060234">
    <property type="term" value="P:neuroblast delamination"/>
    <property type="evidence" value="ECO:0007669"/>
    <property type="project" value="TreeGrafter"/>
</dbReference>
<feature type="compositionally biased region" description="Polar residues" evidence="2">
    <location>
        <begin position="653"/>
        <end position="664"/>
    </location>
</feature>
<feature type="compositionally biased region" description="Polar residues" evidence="2">
    <location>
        <begin position="887"/>
        <end position="897"/>
    </location>
</feature>
<feature type="domain" description="AKNA" evidence="3">
    <location>
        <begin position="479"/>
        <end position="545"/>
    </location>
</feature>
<feature type="compositionally biased region" description="Acidic residues" evidence="2">
    <location>
        <begin position="30"/>
        <end position="47"/>
    </location>
</feature>
<feature type="region of interest" description="Disordered" evidence="2">
    <location>
        <begin position="648"/>
        <end position="706"/>
    </location>
</feature>
<evidence type="ECO:0000313" key="5">
    <source>
        <dbReference type="Proteomes" id="UP000261480"/>
    </source>
</evidence>
<protein>
    <recommendedName>
        <fullName evidence="3">AKNA domain-containing protein</fullName>
    </recommendedName>
</protein>
<reference evidence="4" key="2">
    <citation type="submission" date="2025-09" db="UniProtKB">
        <authorList>
            <consortium name="Ensembl"/>
        </authorList>
    </citation>
    <scope>IDENTIFICATION</scope>
</reference>
<dbReference type="GO" id="GO:0005813">
    <property type="term" value="C:centrosome"/>
    <property type="evidence" value="ECO:0007669"/>
    <property type="project" value="TreeGrafter"/>
</dbReference>
<feature type="region of interest" description="Disordered" evidence="2">
    <location>
        <begin position="264"/>
        <end position="292"/>
    </location>
</feature>
<feature type="compositionally biased region" description="Basic and acidic residues" evidence="2">
    <location>
        <begin position="1229"/>
        <end position="1238"/>
    </location>
</feature>
<feature type="compositionally biased region" description="Low complexity" evidence="2">
    <location>
        <begin position="671"/>
        <end position="686"/>
    </location>
</feature>
<feature type="region of interest" description="Disordered" evidence="2">
    <location>
        <begin position="1089"/>
        <end position="1111"/>
    </location>
</feature>
<feature type="compositionally biased region" description="Basic residues" evidence="2">
    <location>
        <begin position="265"/>
        <end position="277"/>
    </location>
</feature>
<feature type="region of interest" description="Disordered" evidence="2">
    <location>
        <begin position="1"/>
        <end position="47"/>
    </location>
</feature>
<evidence type="ECO:0000256" key="2">
    <source>
        <dbReference type="SAM" id="MobiDB-lite"/>
    </source>
</evidence>
<feature type="compositionally biased region" description="Basic and acidic residues" evidence="2">
    <location>
        <begin position="1022"/>
        <end position="1047"/>
    </location>
</feature>
<evidence type="ECO:0000256" key="1">
    <source>
        <dbReference type="SAM" id="Coils"/>
    </source>
</evidence>
<feature type="compositionally biased region" description="Basic residues" evidence="2">
    <location>
        <begin position="922"/>
        <end position="932"/>
    </location>
</feature>
<feature type="compositionally biased region" description="Low complexity" evidence="2">
    <location>
        <begin position="824"/>
        <end position="834"/>
    </location>
</feature>
<keyword evidence="5" id="KW-1185">Reference proteome</keyword>
<dbReference type="PANTHER" id="PTHR21510:SF15">
    <property type="entry name" value="MICROTUBULE ORGANIZATION PROTEIN AKNA"/>
    <property type="match status" value="1"/>
</dbReference>
<feature type="region of interest" description="Disordered" evidence="2">
    <location>
        <begin position="64"/>
        <end position="129"/>
    </location>
</feature>